<organism evidence="4 5">
    <name type="scientific">Coccomyxa viridis</name>
    <dbReference type="NCBI Taxonomy" id="1274662"/>
    <lineage>
        <taxon>Eukaryota</taxon>
        <taxon>Viridiplantae</taxon>
        <taxon>Chlorophyta</taxon>
        <taxon>core chlorophytes</taxon>
        <taxon>Trebouxiophyceae</taxon>
        <taxon>Trebouxiophyceae incertae sedis</taxon>
        <taxon>Coccomyxaceae</taxon>
        <taxon>Coccomyxa</taxon>
    </lineage>
</organism>
<dbReference type="InterPro" id="IPR035979">
    <property type="entry name" value="RBD_domain_sf"/>
</dbReference>
<dbReference type="Pfam" id="PF00076">
    <property type="entry name" value="RRM_1"/>
    <property type="match status" value="1"/>
</dbReference>
<dbReference type="SUPFAM" id="SSF54928">
    <property type="entry name" value="RNA-binding domain, RBD"/>
    <property type="match status" value="1"/>
</dbReference>
<proteinExistence type="predicted"/>
<dbReference type="InterPro" id="IPR012677">
    <property type="entry name" value="Nucleotide-bd_a/b_plait_sf"/>
</dbReference>
<keyword evidence="1" id="KW-0694">RNA-binding</keyword>
<dbReference type="PROSITE" id="PS50102">
    <property type="entry name" value="RRM"/>
    <property type="match status" value="1"/>
</dbReference>
<feature type="domain" description="RRM" evidence="3">
    <location>
        <begin position="8"/>
        <end position="88"/>
    </location>
</feature>
<sequence>MRDRNPRTSLLIRNLPTDIRQEELRDIFSDGGRIALRDAYLPRDYYTGKVRGFGFVEFIDDRDAEDAERHFDGTVIGGRTITVVFSKQDRKTPREMAVEPGYGSRERSPGPGRSRRRRSPSPRHERSRTPVRRRTRSPRERRRSPSPAERKRSPSPARSKSREPSRSLPREPSASRSPVRD</sequence>
<feature type="compositionally biased region" description="Basic residues" evidence="2">
    <location>
        <begin position="129"/>
        <end position="144"/>
    </location>
</feature>
<dbReference type="Proteomes" id="UP001497392">
    <property type="component" value="Unassembled WGS sequence"/>
</dbReference>
<feature type="compositionally biased region" description="Basic and acidic residues" evidence="2">
    <location>
        <begin position="87"/>
        <end position="97"/>
    </location>
</feature>
<reference evidence="4 5" key="1">
    <citation type="submission" date="2024-06" db="EMBL/GenBank/DDBJ databases">
        <authorList>
            <person name="Kraege A."/>
            <person name="Thomma B."/>
        </authorList>
    </citation>
    <scope>NUCLEOTIDE SEQUENCE [LARGE SCALE GENOMIC DNA]</scope>
</reference>
<feature type="compositionally biased region" description="Basic and acidic residues" evidence="2">
    <location>
        <begin position="160"/>
        <end position="169"/>
    </location>
</feature>
<evidence type="ECO:0000259" key="3">
    <source>
        <dbReference type="PROSITE" id="PS50102"/>
    </source>
</evidence>
<dbReference type="InterPro" id="IPR000504">
    <property type="entry name" value="RRM_dom"/>
</dbReference>
<accession>A0ABP1FSX6</accession>
<protein>
    <submittedName>
        <fullName evidence="4">G4911 protein</fullName>
    </submittedName>
</protein>
<keyword evidence="5" id="KW-1185">Reference proteome</keyword>
<gene>
    <name evidence="4" type="primary">g4911</name>
    <name evidence="4" type="ORF">VP750_LOCUS4195</name>
</gene>
<dbReference type="EMBL" id="CAXHTA020000007">
    <property type="protein sequence ID" value="CAL5222536.1"/>
    <property type="molecule type" value="Genomic_DNA"/>
</dbReference>
<dbReference type="InterPro" id="IPR050441">
    <property type="entry name" value="RBM"/>
</dbReference>
<evidence type="ECO:0000313" key="5">
    <source>
        <dbReference type="Proteomes" id="UP001497392"/>
    </source>
</evidence>
<feature type="region of interest" description="Disordered" evidence="2">
    <location>
        <begin position="86"/>
        <end position="181"/>
    </location>
</feature>
<comment type="caution">
    <text evidence="4">The sequence shown here is derived from an EMBL/GenBank/DDBJ whole genome shotgun (WGS) entry which is preliminary data.</text>
</comment>
<evidence type="ECO:0000256" key="1">
    <source>
        <dbReference type="PROSITE-ProRule" id="PRU00176"/>
    </source>
</evidence>
<evidence type="ECO:0000256" key="2">
    <source>
        <dbReference type="SAM" id="MobiDB-lite"/>
    </source>
</evidence>
<dbReference type="PANTHER" id="PTHR48034">
    <property type="entry name" value="TRANSFORMER-2 SEX-DETERMINING PROTEIN-RELATED"/>
    <property type="match status" value="1"/>
</dbReference>
<dbReference type="SMART" id="SM00360">
    <property type="entry name" value="RRM"/>
    <property type="match status" value="1"/>
</dbReference>
<dbReference type="Gene3D" id="3.30.70.330">
    <property type="match status" value="1"/>
</dbReference>
<evidence type="ECO:0000313" key="4">
    <source>
        <dbReference type="EMBL" id="CAL5222536.1"/>
    </source>
</evidence>
<name>A0ABP1FSX6_9CHLO</name>